<dbReference type="Proteomes" id="UP000054560">
    <property type="component" value="Unassembled WGS sequence"/>
</dbReference>
<gene>
    <name evidence="1" type="ORF">SARC_05159</name>
</gene>
<dbReference type="EMBL" id="KQ241915">
    <property type="protein sequence ID" value="KNC82563.1"/>
    <property type="molecule type" value="Genomic_DNA"/>
</dbReference>
<protein>
    <submittedName>
        <fullName evidence="1">Uncharacterized protein</fullName>
    </submittedName>
</protein>
<dbReference type="RefSeq" id="XP_014156465.1">
    <property type="nucleotide sequence ID" value="XM_014300990.1"/>
</dbReference>
<keyword evidence="2" id="KW-1185">Reference proteome</keyword>
<organism evidence="1 2">
    <name type="scientific">Sphaeroforma arctica JP610</name>
    <dbReference type="NCBI Taxonomy" id="667725"/>
    <lineage>
        <taxon>Eukaryota</taxon>
        <taxon>Ichthyosporea</taxon>
        <taxon>Ichthyophonida</taxon>
        <taxon>Sphaeroforma</taxon>
    </lineage>
</organism>
<dbReference type="AlphaFoldDB" id="A0A0L0G328"/>
<dbReference type="GeneID" id="25905663"/>
<accession>A0A0L0G328</accession>
<reference evidence="1 2" key="1">
    <citation type="submission" date="2011-02" db="EMBL/GenBank/DDBJ databases">
        <title>The Genome Sequence of Sphaeroforma arctica JP610.</title>
        <authorList>
            <consortium name="The Broad Institute Genome Sequencing Platform"/>
            <person name="Russ C."/>
            <person name="Cuomo C."/>
            <person name="Young S.K."/>
            <person name="Zeng Q."/>
            <person name="Gargeya S."/>
            <person name="Alvarado L."/>
            <person name="Berlin A."/>
            <person name="Chapman S.B."/>
            <person name="Chen Z."/>
            <person name="Freedman E."/>
            <person name="Gellesch M."/>
            <person name="Goldberg J."/>
            <person name="Griggs A."/>
            <person name="Gujja S."/>
            <person name="Heilman E."/>
            <person name="Heiman D."/>
            <person name="Howarth C."/>
            <person name="Mehta T."/>
            <person name="Neiman D."/>
            <person name="Pearson M."/>
            <person name="Roberts A."/>
            <person name="Saif S."/>
            <person name="Shea T."/>
            <person name="Shenoy N."/>
            <person name="Sisk P."/>
            <person name="Stolte C."/>
            <person name="Sykes S."/>
            <person name="White J."/>
            <person name="Yandava C."/>
            <person name="Burger G."/>
            <person name="Gray M.W."/>
            <person name="Holland P.W.H."/>
            <person name="King N."/>
            <person name="Lang F.B.F."/>
            <person name="Roger A.J."/>
            <person name="Ruiz-Trillo I."/>
            <person name="Haas B."/>
            <person name="Nusbaum C."/>
            <person name="Birren B."/>
        </authorList>
    </citation>
    <scope>NUCLEOTIDE SEQUENCE [LARGE SCALE GENOMIC DNA]</scope>
    <source>
        <strain evidence="1 2">JP610</strain>
    </source>
</reference>
<name>A0A0L0G328_9EUKA</name>
<evidence type="ECO:0000313" key="1">
    <source>
        <dbReference type="EMBL" id="KNC82563.1"/>
    </source>
</evidence>
<sequence>MGSTTDGTVDEKSSVLYSERFHVEPRNTLVMKLRAELSRVTTLDGQVVKVDRCRHGRTPLGHAHGTPSRIIGEIESTLMLDSRALATVEGQCVLRAATRVASRKYDGTVLVSAK</sequence>
<evidence type="ECO:0000313" key="2">
    <source>
        <dbReference type="Proteomes" id="UP000054560"/>
    </source>
</evidence>
<proteinExistence type="predicted"/>